<organism evidence="1 2">
    <name type="scientific">Sinorhizobium fredii (strain HH103)</name>
    <dbReference type="NCBI Taxonomy" id="1117943"/>
    <lineage>
        <taxon>Bacteria</taxon>
        <taxon>Pseudomonadati</taxon>
        <taxon>Pseudomonadota</taxon>
        <taxon>Alphaproteobacteria</taxon>
        <taxon>Hyphomicrobiales</taxon>
        <taxon>Rhizobiaceae</taxon>
        <taxon>Sinorhizobium/Ensifer group</taxon>
        <taxon>Sinorhizobium</taxon>
    </lineage>
</organism>
<reference evidence="1 2" key="1">
    <citation type="journal article" date="2012" name="J. Bacteriol.">
        <title>Genome sequence of the soybean symbiont Sinorhizobium fredii HH103.</title>
        <authorList>
            <person name="Weidner S."/>
            <person name="Becker A."/>
            <person name="Bonilla I."/>
            <person name="Jaenicke S."/>
            <person name="Lloret J."/>
            <person name="Margaret I."/>
            <person name="Puhler A."/>
            <person name="Ruiz-Sainz J.E."/>
            <person name="Schneiker-Bekel S."/>
            <person name="Szczepanowski R."/>
            <person name="Vinardell J.M."/>
            <person name="Zehner S."/>
            <person name="Gottfert M."/>
        </authorList>
    </citation>
    <scope>NUCLEOTIDE SEQUENCE [LARGE SCALE GENOMIC DNA]</scope>
    <source>
        <strain evidence="1 2">HH103</strain>
        <plasmid evidence="2">pSfHH103c</plasmid>
    </source>
</reference>
<evidence type="ECO:0000313" key="2">
    <source>
        <dbReference type="Proteomes" id="UP000007735"/>
    </source>
</evidence>
<protein>
    <submittedName>
        <fullName evidence="1">Uncharacterized protein</fullName>
    </submittedName>
</protein>
<dbReference type="Proteomes" id="UP000007735">
    <property type="component" value="Plasmid pSfHH103c"/>
</dbReference>
<dbReference type="AlphaFoldDB" id="G9AC58"/>
<dbReference type="PATRIC" id="fig|380.5.peg.4349"/>
<geneLocation type="plasmid" evidence="1 2">
    <name>pSfHH103c</name>
</geneLocation>
<dbReference type="KEGG" id="sfh:SFHH103_04147"/>
<proteinExistence type="predicted"/>
<accession>G9AC58</accession>
<sequence>MNLKTMEALIGRGGMLYVALRAKTVPLNLAEIFQKGRKTGRFRSSRAADTLICGV</sequence>
<keyword evidence="1" id="KW-0614">Plasmid</keyword>
<name>G9AC58_SINF1</name>
<dbReference type="EMBL" id="HE616893">
    <property type="protein sequence ID" value="CCE98637.1"/>
    <property type="molecule type" value="Genomic_DNA"/>
</dbReference>
<gene>
    <name evidence="1" type="ordered locus">SFHH103_04147</name>
</gene>
<dbReference type="HOGENOM" id="CLU_3029229_0_0_5"/>
<evidence type="ECO:0000313" key="1">
    <source>
        <dbReference type="EMBL" id="CCE98637.1"/>
    </source>
</evidence>